<evidence type="ECO:0000313" key="9">
    <source>
        <dbReference type="EMBL" id="URE18926.1"/>
    </source>
</evidence>
<keyword evidence="10" id="KW-1185">Reference proteome</keyword>
<dbReference type="GO" id="GO:0005975">
    <property type="term" value="P:carbohydrate metabolic process"/>
    <property type="evidence" value="ECO:0007669"/>
    <property type="project" value="InterPro"/>
</dbReference>
<evidence type="ECO:0000256" key="2">
    <source>
        <dbReference type="ARBA" id="ARBA00008773"/>
    </source>
</evidence>
<dbReference type="Proteomes" id="UP001055439">
    <property type="component" value="Chromosome 7"/>
</dbReference>
<keyword evidence="6" id="KW-0326">Glycosidase</keyword>
<protein>
    <recommendedName>
        <fullName evidence="3">glucan endo-1,3-beta-D-glucosidase</fullName>
        <ecNumber evidence="3">3.2.1.39</ecNumber>
    </recommendedName>
</protein>
<feature type="transmembrane region" description="Helical" evidence="8">
    <location>
        <begin position="283"/>
        <end position="300"/>
    </location>
</feature>
<feature type="transmembrane region" description="Helical" evidence="8">
    <location>
        <begin position="115"/>
        <end position="134"/>
    </location>
</feature>
<proteinExistence type="inferred from homology"/>
<accession>A0A9E7GP24</accession>
<dbReference type="InterPro" id="IPR017853">
    <property type="entry name" value="GH"/>
</dbReference>
<feature type="transmembrane region" description="Helical" evidence="8">
    <location>
        <begin position="245"/>
        <end position="263"/>
    </location>
</feature>
<name>A0A9E7GP24_9LILI</name>
<reference evidence="9" key="1">
    <citation type="submission" date="2022-05" db="EMBL/GenBank/DDBJ databases">
        <title>The Musa troglodytarum L. genome provides insights into the mechanism of non-climacteric behaviour and enrichment of carotenoids.</title>
        <authorList>
            <person name="Wang J."/>
        </authorList>
    </citation>
    <scope>NUCLEOTIDE SEQUENCE</scope>
    <source>
        <tissue evidence="9">Leaf</tissue>
    </source>
</reference>
<evidence type="ECO:0000256" key="5">
    <source>
        <dbReference type="ARBA" id="ARBA00022801"/>
    </source>
</evidence>
<dbReference type="FunFam" id="3.20.20.80:FF:000005">
    <property type="entry name" value="Glucan endo-1,3-beta-glucosidase 14"/>
    <property type="match status" value="1"/>
</dbReference>
<feature type="transmembrane region" description="Helical" evidence="8">
    <location>
        <begin position="641"/>
        <end position="662"/>
    </location>
</feature>
<keyword evidence="8" id="KW-0812">Transmembrane</keyword>
<dbReference type="PANTHER" id="PTHR32227">
    <property type="entry name" value="GLUCAN ENDO-1,3-BETA-GLUCOSIDASE BG1-RELATED-RELATED"/>
    <property type="match status" value="1"/>
</dbReference>
<dbReference type="Pfam" id="PF00332">
    <property type="entry name" value="Glyco_hydro_17"/>
    <property type="match status" value="1"/>
</dbReference>
<dbReference type="InterPro" id="IPR044965">
    <property type="entry name" value="Glyco_hydro_17_plant"/>
</dbReference>
<dbReference type="EMBL" id="CP097509">
    <property type="protein sequence ID" value="URE18926.1"/>
    <property type="molecule type" value="Genomic_DNA"/>
</dbReference>
<dbReference type="GO" id="GO:0042973">
    <property type="term" value="F:glucan endo-1,3-beta-D-glucosidase activity"/>
    <property type="evidence" value="ECO:0007669"/>
    <property type="project" value="UniProtKB-EC"/>
</dbReference>
<dbReference type="AlphaFoldDB" id="A0A9E7GP24"/>
<comment type="similarity">
    <text evidence="2 7">Belongs to the glycosyl hydrolase 17 family.</text>
</comment>
<dbReference type="InterPro" id="IPR000490">
    <property type="entry name" value="Glyco_hydro_17"/>
</dbReference>
<gene>
    <name evidence="9" type="ORF">MUK42_11699</name>
</gene>
<evidence type="ECO:0000256" key="8">
    <source>
        <dbReference type="SAM" id="Phobius"/>
    </source>
</evidence>
<evidence type="ECO:0000256" key="1">
    <source>
        <dbReference type="ARBA" id="ARBA00000382"/>
    </source>
</evidence>
<evidence type="ECO:0000256" key="6">
    <source>
        <dbReference type="ARBA" id="ARBA00023295"/>
    </source>
</evidence>
<evidence type="ECO:0000313" key="10">
    <source>
        <dbReference type="Proteomes" id="UP001055439"/>
    </source>
</evidence>
<keyword evidence="4" id="KW-0732">Signal</keyword>
<keyword evidence="8" id="KW-0472">Membrane</keyword>
<dbReference type="SUPFAM" id="SSF51445">
    <property type="entry name" value="(Trans)glycosidases"/>
    <property type="match status" value="1"/>
</dbReference>
<keyword evidence="8" id="KW-1133">Transmembrane helix</keyword>
<organism evidence="9 10">
    <name type="scientific">Musa troglodytarum</name>
    <name type="common">fe'i banana</name>
    <dbReference type="NCBI Taxonomy" id="320322"/>
    <lineage>
        <taxon>Eukaryota</taxon>
        <taxon>Viridiplantae</taxon>
        <taxon>Streptophyta</taxon>
        <taxon>Embryophyta</taxon>
        <taxon>Tracheophyta</taxon>
        <taxon>Spermatophyta</taxon>
        <taxon>Magnoliopsida</taxon>
        <taxon>Liliopsida</taxon>
        <taxon>Zingiberales</taxon>
        <taxon>Musaceae</taxon>
        <taxon>Musa</taxon>
    </lineage>
</organism>
<dbReference type="OrthoDB" id="666604at2759"/>
<evidence type="ECO:0000256" key="4">
    <source>
        <dbReference type="ARBA" id="ARBA00022729"/>
    </source>
</evidence>
<dbReference type="Gene3D" id="3.20.20.80">
    <property type="entry name" value="Glycosidases"/>
    <property type="match status" value="1"/>
</dbReference>
<evidence type="ECO:0000256" key="7">
    <source>
        <dbReference type="RuleBase" id="RU004335"/>
    </source>
</evidence>
<evidence type="ECO:0000256" key="3">
    <source>
        <dbReference type="ARBA" id="ARBA00012780"/>
    </source>
</evidence>
<keyword evidence="5 9" id="KW-0378">Hydrolase</keyword>
<dbReference type="EC" id="3.2.1.39" evidence="3"/>
<comment type="catalytic activity">
    <reaction evidence="1">
        <text>Hydrolysis of (1-&gt;3)-beta-D-glucosidic linkages in (1-&gt;3)-beta-D-glucans.</text>
        <dbReference type="EC" id="3.2.1.39"/>
    </reaction>
</comment>
<sequence>MTRGRACLQAGWLANMEPHPALPYRSSSLLWQPFPADKPNSIHVLPSSCGLVDATSPILHLRRSSICAPPTKPSRLSYFSRRTARASPPPPPPPSEDPNTIAGIQATLSRIQDRLRIFFAVFFWMSLFFWGSAWDGRNDARKKKGPCLNQLTEADGCIRDADRPKELIPWVGDRACFPHGLSPPPPPSPSPPTNPSLGSLLSFRRRCCGGVSNSEGVEESGRWHAPGQRKHPLPTVVTHGISSDAPAAVLIAVFLLVFVLVLVCPPSPSLPLAKKGKMSNSRLPLFFCSLFVFLLPRHGLLKVDAFSGTYGINYGRIADNLPPPESVVTLLKAARIKNVRIFDSDHSVIKAFKGSGIELTVAIPNEHLRDISVYEDRAMSWVKENVQPFLPGTRIRGIAVGNEVLGGGDQELAQVLFGAIKNVYNALDRLQLSHEIEVSTPHSESVFASSFPPSSCTFNEEVLVLMKPILDFFSQIGSPFYINAYPFIAYKNEPEHIDINYALFQSNAGIHDAKTDLHYDNMFDAKIDAAYAALEAAGYGKMAVRVSETGWASAGDENEAGATLHNARTYNYNLRKRLFKKKGTPLRPKNVVQAYVFSLFNENLKPGPSSEKHYGLFKADGSISYDIGLTGLKPSSASPSLLSLNAMVFWVVLLLLFCIPLFGN</sequence>